<dbReference type="InterPro" id="IPR005829">
    <property type="entry name" value="Sugar_transporter_CS"/>
</dbReference>
<dbReference type="GO" id="GO:0005737">
    <property type="term" value="C:cytoplasm"/>
    <property type="evidence" value="ECO:0007669"/>
    <property type="project" value="TreeGrafter"/>
</dbReference>
<proteinExistence type="inferred from homology"/>
<dbReference type="SUPFAM" id="SSF51182">
    <property type="entry name" value="RmlC-like cupins"/>
    <property type="match status" value="1"/>
</dbReference>
<gene>
    <name evidence="26" type="primary">lhgD</name>
    <name evidence="26" type="ORF">SNEC2469_LOCUS16472</name>
</gene>
<evidence type="ECO:0000256" key="2">
    <source>
        <dbReference type="ARBA" id="ARBA00003782"/>
    </source>
</evidence>
<dbReference type="CDD" id="cd03048">
    <property type="entry name" value="GST_N_Ure2p_like"/>
    <property type="match status" value="1"/>
</dbReference>
<feature type="transmembrane region" description="Helical" evidence="20">
    <location>
        <begin position="1047"/>
        <end position="1068"/>
    </location>
</feature>
<dbReference type="GO" id="GO:0016020">
    <property type="term" value="C:membrane"/>
    <property type="evidence" value="ECO:0007669"/>
    <property type="project" value="UniProtKB-SubCell"/>
</dbReference>
<dbReference type="SUPFAM" id="SSF46785">
    <property type="entry name" value="Winged helix' DNA-binding domain"/>
    <property type="match status" value="1"/>
</dbReference>
<dbReference type="GO" id="GO:0003677">
    <property type="term" value="F:DNA binding"/>
    <property type="evidence" value="ECO:0007669"/>
    <property type="project" value="UniProtKB-KW"/>
</dbReference>
<evidence type="ECO:0000256" key="10">
    <source>
        <dbReference type="ARBA" id="ARBA00022989"/>
    </source>
</evidence>
<feature type="domain" description="GST N-terminal" evidence="21">
    <location>
        <begin position="1467"/>
        <end position="1550"/>
    </location>
</feature>
<feature type="domain" description="VOC" evidence="25">
    <location>
        <begin position="1358"/>
        <end position="1488"/>
    </location>
</feature>
<dbReference type="InterPro" id="IPR006076">
    <property type="entry name" value="FAD-dep_OxRdtase"/>
</dbReference>
<keyword evidence="9" id="KW-0274">FAD</keyword>
<keyword evidence="7 20" id="KW-0812">Transmembrane</keyword>
<dbReference type="Gene3D" id="1.10.10.10">
    <property type="entry name" value="Winged helix-like DNA-binding domain superfamily/Winged helix DNA-binding domain"/>
    <property type="match status" value="1"/>
</dbReference>
<dbReference type="Pfam" id="PF00043">
    <property type="entry name" value="GST_C"/>
    <property type="match status" value="1"/>
</dbReference>
<dbReference type="NCBIfam" id="NF037995">
    <property type="entry name" value="TRAP_S1"/>
    <property type="match status" value="1"/>
</dbReference>
<dbReference type="Gene3D" id="3.40.190.170">
    <property type="entry name" value="Bacterial extracellular solute-binding protein, family 7"/>
    <property type="match status" value="1"/>
</dbReference>
<evidence type="ECO:0000259" key="23">
    <source>
        <dbReference type="PROSITE" id="PS50850"/>
    </source>
</evidence>
<dbReference type="Pfam" id="PF01266">
    <property type="entry name" value="DAO"/>
    <property type="match status" value="1"/>
</dbReference>
<evidence type="ECO:0000256" key="4">
    <source>
        <dbReference type="ARBA" id="ARBA00009437"/>
    </source>
</evidence>
<evidence type="ECO:0000313" key="27">
    <source>
        <dbReference type="Proteomes" id="UP000601435"/>
    </source>
</evidence>
<dbReference type="InterPro" id="IPR036188">
    <property type="entry name" value="FAD/NAD-bd_sf"/>
</dbReference>
<dbReference type="InterPro" id="IPR004045">
    <property type="entry name" value="Glutathione_S-Trfase_N"/>
</dbReference>
<feature type="domain" description="HTH lysR-type" evidence="24">
    <location>
        <begin position="137"/>
        <end position="184"/>
    </location>
</feature>
<keyword evidence="11" id="KW-0560">Oxidoreductase</keyword>
<dbReference type="InterPro" id="IPR036390">
    <property type="entry name" value="WH_DNA-bd_sf"/>
</dbReference>
<dbReference type="CDD" id="cd06587">
    <property type="entry name" value="VOC"/>
    <property type="match status" value="1"/>
</dbReference>
<dbReference type="InterPro" id="IPR038404">
    <property type="entry name" value="TRAP_DctP_sf"/>
</dbReference>
<keyword evidence="15" id="KW-0804">Transcription</keyword>
<evidence type="ECO:0000259" key="25">
    <source>
        <dbReference type="PROSITE" id="PS51819"/>
    </source>
</evidence>
<accession>A0A812UFT1</accession>
<dbReference type="SFLD" id="SFLDG00358">
    <property type="entry name" value="Main_(cytGST)"/>
    <property type="match status" value="1"/>
</dbReference>
<dbReference type="InterPro" id="IPR037523">
    <property type="entry name" value="VOC_core"/>
</dbReference>
<dbReference type="Pfam" id="PF07883">
    <property type="entry name" value="Cupin_2"/>
    <property type="match status" value="1"/>
</dbReference>
<evidence type="ECO:0000256" key="13">
    <source>
        <dbReference type="ARBA" id="ARBA00023125"/>
    </source>
</evidence>
<dbReference type="Gene3D" id="3.50.50.60">
    <property type="entry name" value="FAD/NAD(P)-binding domain"/>
    <property type="match status" value="1"/>
</dbReference>
<dbReference type="InterPro" id="IPR011051">
    <property type="entry name" value="RmlC_Cupin_sf"/>
</dbReference>
<evidence type="ECO:0000256" key="9">
    <source>
        <dbReference type="ARBA" id="ARBA00022827"/>
    </source>
</evidence>
<feature type="domain" description="GST C-terminal" evidence="22">
    <location>
        <begin position="1554"/>
        <end position="1678"/>
    </location>
</feature>
<dbReference type="SUPFAM" id="SSF47616">
    <property type="entry name" value="GST C-terminal domain-like"/>
    <property type="match status" value="1"/>
</dbReference>
<evidence type="ECO:0000256" key="6">
    <source>
        <dbReference type="ARBA" id="ARBA00022630"/>
    </source>
</evidence>
<evidence type="ECO:0000256" key="17">
    <source>
        <dbReference type="ARBA" id="ARBA00037941"/>
    </source>
</evidence>
<keyword evidence="6" id="KW-0285">Flavoprotein</keyword>
<organism evidence="26 27">
    <name type="scientific">Symbiodinium necroappetens</name>
    <dbReference type="NCBI Taxonomy" id="1628268"/>
    <lineage>
        <taxon>Eukaryota</taxon>
        <taxon>Sar</taxon>
        <taxon>Alveolata</taxon>
        <taxon>Dinophyceae</taxon>
        <taxon>Suessiales</taxon>
        <taxon>Symbiodiniaceae</taxon>
        <taxon>Symbiodinium</taxon>
    </lineage>
</organism>
<dbReference type="InterPro" id="IPR040079">
    <property type="entry name" value="Glutathione_S-Trfase"/>
</dbReference>
<keyword evidence="8" id="KW-0732">Signal</keyword>
<dbReference type="GO" id="GO:0003700">
    <property type="term" value="F:DNA-binding transcription factor activity"/>
    <property type="evidence" value="ECO:0007669"/>
    <property type="project" value="InterPro"/>
</dbReference>
<dbReference type="Gene3D" id="3.40.30.10">
    <property type="entry name" value="Glutaredoxin"/>
    <property type="match status" value="1"/>
</dbReference>
<dbReference type="InterPro" id="IPR010987">
    <property type="entry name" value="Glutathione-S-Trfase_C-like"/>
</dbReference>
<comment type="cofactor">
    <cofactor evidence="1">
        <name>FAD</name>
        <dbReference type="ChEBI" id="CHEBI:57692"/>
    </cofactor>
</comment>
<comment type="function">
    <text evidence="2">Trans-acting transcriptional regulator of RuBisCO genes (rbcL and rbcS) expression.</text>
</comment>
<dbReference type="Pfam" id="PF13417">
    <property type="entry name" value="GST_N_3"/>
    <property type="match status" value="1"/>
</dbReference>
<dbReference type="SUPFAM" id="SSF51905">
    <property type="entry name" value="FAD/NAD(P)-binding domain"/>
    <property type="match status" value="1"/>
</dbReference>
<dbReference type="GO" id="GO:0022857">
    <property type="term" value="F:transmembrane transporter activity"/>
    <property type="evidence" value="ECO:0007669"/>
    <property type="project" value="InterPro"/>
</dbReference>
<dbReference type="SFLD" id="SFLDS00019">
    <property type="entry name" value="Glutathione_Transferase_(cytos"/>
    <property type="match status" value="1"/>
</dbReference>
<dbReference type="PROSITE" id="PS50405">
    <property type="entry name" value="GST_CTER"/>
    <property type="match status" value="1"/>
</dbReference>
<keyword evidence="10 20" id="KW-1133">Transmembrane helix</keyword>
<dbReference type="Gene3D" id="1.20.1720.10">
    <property type="entry name" value="Multidrug resistance protein D"/>
    <property type="match status" value="1"/>
</dbReference>
<dbReference type="PROSITE" id="PS50931">
    <property type="entry name" value="HTH_LYSR"/>
    <property type="match status" value="1"/>
</dbReference>
<dbReference type="Pfam" id="PF07690">
    <property type="entry name" value="MFS_1"/>
    <property type="match status" value="1"/>
</dbReference>
<dbReference type="InterPro" id="IPR013096">
    <property type="entry name" value="Cupin_2"/>
</dbReference>
<feature type="transmembrane region" description="Helical" evidence="20">
    <location>
        <begin position="1108"/>
        <end position="1128"/>
    </location>
</feature>
<dbReference type="Gene3D" id="2.60.120.10">
    <property type="entry name" value="Jelly Rolls"/>
    <property type="match status" value="1"/>
</dbReference>
<feature type="transmembrane region" description="Helical" evidence="20">
    <location>
        <begin position="855"/>
        <end position="876"/>
    </location>
</feature>
<feature type="transmembrane region" description="Helical" evidence="20">
    <location>
        <begin position="1080"/>
        <end position="1101"/>
    </location>
</feature>
<feature type="transmembrane region" description="Helical" evidence="20">
    <location>
        <begin position="825"/>
        <end position="843"/>
    </location>
</feature>
<evidence type="ECO:0000256" key="7">
    <source>
        <dbReference type="ARBA" id="ARBA00022692"/>
    </source>
</evidence>
<dbReference type="InterPro" id="IPR000847">
    <property type="entry name" value="LysR_HTH_N"/>
</dbReference>
<keyword evidence="13" id="KW-0238">DNA-binding</keyword>
<keyword evidence="27" id="KW-1185">Reference proteome</keyword>
<evidence type="ECO:0000259" key="21">
    <source>
        <dbReference type="PROSITE" id="PS50404"/>
    </source>
</evidence>
<evidence type="ECO:0000259" key="24">
    <source>
        <dbReference type="PROSITE" id="PS50931"/>
    </source>
</evidence>
<dbReference type="NCBIfam" id="NF008726">
    <property type="entry name" value="PRK11728.1"/>
    <property type="match status" value="1"/>
</dbReference>
<dbReference type="InterPro" id="IPR036249">
    <property type="entry name" value="Thioredoxin-like_sf"/>
</dbReference>
<evidence type="ECO:0000256" key="3">
    <source>
        <dbReference type="ARBA" id="ARBA00004141"/>
    </source>
</evidence>
<feature type="transmembrane region" description="Helical" evidence="20">
    <location>
        <begin position="916"/>
        <end position="939"/>
    </location>
</feature>
<dbReference type="Proteomes" id="UP000601435">
    <property type="component" value="Unassembled WGS sequence"/>
</dbReference>
<dbReference type="Gene3D" id="3.10.180.10">
    <property type="entry name" value="2,3-Dihydroxybiphenyl 1,2-Dioxygenase, domain 1"/>
    <property type="match status" value="1"/>
</dbReference>
<feature type="domain" description="Major facilitator superfamily (MFS) profile" evidence="23">
    <location>
        <begin position="790"/>
        <end position="1250"/>
    </location>
</feature>
<evidence type="ECO:0000256" key="20">
    <source>
        <dbReference type="SAM" id="Phobius"/>
    </source>
</evidence>
<evidence type="ECO:0000256" key="18">
    <source>
        <dbReference type="ARBA" id="ARBA00038878"/>
    </source>
</evidence>
<keyword evidence="14 20" id="KW-0472">Membrane</keyword>
<feature type="transmembrane region" description="Helical" evidence="20">
    <location>
        <begin position="1004"/>
        <end position="1021"/>
    </location>
</feature>
<comment type="similarity">
    <text evidence="17">Belongs to the L2HGDH family.</text>
</comment>
<evidence type="ECO:0000256" key="15">
    <source>
        <dbReference type="ARBA" id="ARBA00023163"/>
    </source>
</evidence>
<dbReference type="PROSITE" id="PS51819">
    <property type="entry name" value="VOC"/>
    <property type="match status" value="1"/>
</dbReference>
<dbReference type="InterPro" id="IPR004360">
    <property type="entry name" value="Glyas_Fos-R_dOase_dom"/>
</dbReference>
<dbReference type="SUPFAM" id="SSF52833">
    <property type="entry name" value="Thioredoxin-like"/>
    <property type="match status" value="1"/>
</dbReference>
<dbReference type="PROSITE" id="PS50404">
    <property type="entry name" value="GST_NTER"/>
    <property type="match status" value="1"/>
</dbReference>
<dbReference type="PROSITE" id="PS50850">
    <property type="entry name" value="MFS"/>
    <property type="match status" value="1"/>
</dbReference>
<comment type="similarity">
    <text evidence="4">Belongs to the LysR transcriptional regulatory family.</text>
</comment>
<dbReference type="SUPFAM" id="SSF53850">
    <property type="entry name" value="Periplasmic binding protein-like II"/>
    <property type="match status" value="1"/>
</dbReference>
<keyword evidence="12" id="KW-0805">Transcription regulation</keyword>
<dbReference type="EMBL" id="CAJNJA010026826">
    <property type="protein sequence ID" value="CAE7566282.1"/>
    <property type="molecule type" value="Genomic_DNA"/>
</dbReference>
<protein>
    <recommendedName>
        <fullName evidence="19">L-2-hydroxyglutarate dehydrogenase, mitochondrial</fullName>
        <ecNumber evidence="18">1.1.99.2</ecNumber>
    </recommendedName>
    <alternativeName>
        <fullName evidence="5">Probable RuBisCO transcriptional regulator</fullName>
    </alternativeName>
</protein>
<dbReference type="InterPro" id="IPR018389">
    <property type="entry name" value="DctP_fam"/>
</dbReference>
<evidence type="ECO:0000256" key="11">
    <source>
        <dbReference type="ARBA" id="ARBA00023002"/>
    </source>
</evidence>
<comment type="caution">
    <text evidence="26">The sequence shown here is derived from an EMBL/GenBank/DDBJ whole genome shotgun (WGS) entry which is preliminary data.</text>
</comment>
<dbReference type="InterPro" id="IPR005119">
    <property type="entry name" value="LysR_subst-bd"/>
</dbReference>
<dbReference type="PROSITE" id="PS00217">
    <property type="entry name" value="SUGAR_TRANSPORT_2"/>
    <property type="match status" value="1"/>
</dbReference>
<dbReference type="SUPFAM" id="SSF103473">
    <property type="entry name" value="MFS general substrate transporter"/>
    <property type="match status" value="1"/>
</dbReference>
<evidence type="ECO:0000313" key="26">
    <source>
        <dbReference type="EMBL" id="CAE7566282.1"/>
    </source>
</evidence>
<dbReference type="Pfam" id="PF03480">
    <property type="entry name" value="DctP"/>
    <property type="match status" value="1"/>
</dbReference>
<dbReference type="InterPro" id="IPR020846">
    <property type="entry name" value="MFS_dom"/>
</dbReference>
<dbReference type="Gene3D" id="3.40.190.290">
    <property type="match status" value="1"/>
</dbReference>
<dbReference type="Pfam" id="PF00903">
    <property type="entry name" value="Glyoxalase"/>
    <property type="match status" value="1"/>
</dbReference>
<evidence type="ECO:0000259" key="22">
    <source>
        <dbReference type="PROSITE" id="PS50405"/>
    </source>
</evidence>
<dbReference type="PANTHER" id="PTHR43104:SF2">
    <property type="entry name" value="L-2-HYDROXYGLUTARATE DEHYDROGENASE, MITOCHONDRIAL"/>
    <property type="match status" value="1"/>
</dbReference>
<dbReference type="Gene3D" id="1.20.1050.10">
    <property type="match status" value="1"/>
</dbReference>
<feature type="transmembrane region" description="Helical" evidence="20">
    <location>
        <begin position="974"/>
        <end position="992"/>
    </location>
</feature>
<evidence type="ECO:0000256" key="16">
    <source>
        <dbReference type="ARBA" id="ARBA00036066"/>
    </source>
</evidence>
<dbReference type="PANTHER" id="PTHR43104">
    <property type="entry name" value="L-2-HYDROXYGLUTARATE DEHYDROGENASE, MITOCHONDRIAL"/>
    <property type="match status" value="1"/>
</dbReference>
<feature type="transmembrane region" description="Helical" evidence="20">
    <location>
        <begin position="945"/>
        <end position="962"/>
    </location>
</feature>
<dbReference type="SUPFAM" id="SSF54593">
    <property type="entry name" value="Glyoxalase/Bleomycin resistance protein/Dihydroxybiphenyl dioxygenase"/>
    <property type="match status" value="1"/>
</dbReference>
<dbReference type="OrthoDB" id="498204at2759"/>
<dbReference type="InterPro" id="IPR029068">
    <property type="entry name" value="Glyas_Bleomycin-R_OHBP_Dase"/>
</dbReference>
<dbReference type="GO" id="GO:0047545">
    <property type="term" value="F:(S)-2-hydroxyglutarate dehydrogenase activity"/>
    <property type="evidence" value="ECO:0007669"/>
    <property type="project" value="UniProtKB-EC"/>
</dbReference>
<dbReference type="InterPro" id="IPR036282">
    <property type="entry name" value="Glutathione-S-Trfase_C_sf"/>
</dbReference>
<evidence type="ECO:0000256" key="1">
    <source>
        <dbReference type="ARBA" id="ARBA00001974"/>
    </source>
</evidence>
<dbReference type="InterPro" id="IPR036388">
    <property type="entry name" value="WH-like_DNA-bd_sf"/>
</dbReference>
<dbReference type="CDD" id="cd08422">
    <property type="entry name" value="PBP2_CrgA_like"/>
    <property type="match status" value="1"/>
</dbReference>
<evidence type="ECO:0000256" key="5">
    <source>
        <dbReference type="ARBA" id="ARBA00018907"/>
    </source>
</evidence>
<evidence type="ECO:0000256" key="14">
    <source>
        <dbReference type="ARBA" id="ARBA00023136"/>
    </source>
</evidence>
<evidence type="ECO:0000256" key="12">
    <source>
        <dbReference type="ARBA" id="ARBA00023015"/>
    </source>
</evidence>
<evidence type="ECO:0000256" key="19">
    <source>
        <dbReference type="ARBA" id="ARBA00041137"/>
    </source>
</evidence>
<sequence length="2029" mass="218722">MVASILKVDDIKVIERGSGIRTWPLVVHQIVPHAHFTTGMSVYPVGQGAPMHKHNCDEQVTLLEGIGEVEVDGVVTPLKPYDSTYIPAGLWHCFRNKGDTPMRILWIYDSMRVTRTFESDGIEVEHLSKADLMGTAEVVKRGSYTEAARTLGTSRALVSRHILDLEHRLKIRLLNRTTRSITLTEGGQQYFDFCDRVLQEIKENEDQISGKNRAPEGTLAVIAPKWLANYEVADAATSFSIEYPDIVLKLSLGGMAPNAYDFVDRGYDVALHTRQIPDSLIRVKKITDIEFALCASPNYIAEHATIETPDDLTTHKGLVQVNDAVWRLENSEGESIKVRMPAAFTSNTYVVLHKAAVKGLGVAVLPMPLASEDLENGKLVRVLPGYSIETRPLFAAFAPGAGTPVKEPFMTIEYDYCVVGGGIVGVATALALVTRFPGAGVVLVEKEAELGRHQTGHNSGVIHSGIYYAPGSLKAKLCAEGERRTKEFCREHAIAFEERGKLIVATSPVEEQRLDALAERAKLNGIKAEALTKGDIVEREPNISGTKALFVPAAAIVDYLQVLGKMADAFVAAGGTLLLNSAVHALTEDTDAVRVQLGDSGFRAKKLIACAGLQSDRLARLGGLKPSHQIVPFRGEYYRLRPELAGLCHAMIYPVPDPDLPFLGIHLTPMIDGRLSVGPNAVLGFSREGYPKFSVSVRDVATYAAFPGFWRTIAANFKSGVTEMMDSVFKQRYLRACQKYCPSLEIEDLQPMSAGIRAQAVAADGALIHDFLFLESRGVSSTTSPSYARVIITITLPVFLAIASQTMTAAALPAIGGAMGELARLSWLVIAYMFALTVAGPVYGNLGDMFGRRRVLVSAACIYAIGSFVAILSPTFEWLTAARLIQGIGGGGLMSISQALIGQTVDTRRRGKAQGYVASVGVVASSLGPVIGGGLTAIFGWQSQFVFALPLAIFAAVMVWRLPVTEANTSNRQFDAKGFFLLNAFVGCWVLALEYIKRTTPEGYGFGAVLILVGLVMVAMLKRVEARAANPIFPPSLMANSDIVRSYALALCHGATLVSFTAFLPLYMQLVWGADIFQSSAALLSLTVGLGLGGVLTGNLISRTGRVAIFPAVGSLAAFVLVVTLALFGQYLPLAVLLPMLFLNGLGMGTVMSVVHVTVQQVVPRHLRGAGAGAVTFSRSIGSVLGTTVVTVVQFTAASTQGLNTNLIQAGTPMASETSRGWAMAFTFAILTIALFAAGGALAAISSRIKRLDGGDGQIDLKSVQSHGNHCEIADKRCKFDNAGIAKRLACCFEGFVAHPVRFQQLAGISVAGLFDRIGEWRQAVRADGIDHRLGNAFFDSDPSMGLPHVLGLEVPMHIDHMVFNVTDLDKAVDFYTNVLGMRVTMRFEDRRMAFLSFGDRLADIRLFEVGGTDDPDRQHHGFNHVAFEPEGDLETLNLLEARLQSHGASIEGWEGHAEGRHKTRRTAMIELFSAATPNGIKIAVALEWLDLPYELTSIALRGDAPLPQAFLAASPLGKIPAIHDTDTGVRMSESGAILLYLAEKAGSPLLPTEATQRATALQWHFIASATIGPALGQAHHYLHFQKGKAPYAEERSAAEVHRYYGALEGRLAEAAFLAGETASIADIALWPWLVRFAWQEIDLKTYPAVERWYRRMSETPACVAGAGHGDLLQRRHFSQGGEIMHKLTALVSALTVGTSTIALSATGAMAQSVELIFNNTLPPFNETYQVGIRDFAQSIIEESQGDILVTIPDSELAPADRQYEAVRDGIADMAVMNISGITQFVVLNGIGELPYNAPTAEAGSVALWETYKEHFEDVGEWQGVRVLSTHVLPGRQILSVNQNLAPDEPADLQGMRVWATSTPLVAAAEGFGAVPMDTPYPELQDNVARGNLDAIFITPGSADGAGIRPYVSHVTEIPGGLGTISFATIISEEAWNNLTPEQQAAVERAAEGLPRRAGQANDAGEIAVEDVFADIPTTVAEGDGLAAFQEVMDSEVDAWIERATAAGLEDPQAALDFYQSVLDRELAQ</sequence>
<dbReference type="SFLD" id="SFLDG01151">
    <property type="entry name" value="Main.2:_Nu-like"/>
    <property type="match status" value="1"/>
</dbReference>
<dbReference type="Pfam" id="PF03466">
    <property type="entry name" value="LysR_substrate"/>
    <property type="match status" value="1"/>
</dbReference>
<dbReference type="InterPro" id="IPR004046">
    <property type="entry name" value="GST_C"/>
</dbReference>
<comment type="subcellular location">
    <subcellularLocation>
        <location evidence="3">Membrane</location>
        <topology evidence="3">Multi-pass membrane protein</topology>
    </subcellularLocation>
</comment>
<evidence type="ECO:0000256" key="8">
    <source>
        <dbReference type="ARBA" id="ARBA00022729"/>
    </source>
</evidence>
<name>A0A812UFT1_9DINO</name>
<dbReference type="Gene3D" id="3.30.9.10">
    <property type="entry name" value="D-Amino Acid Oxidase, subunit A, domain 2"/>
    <property type="match status" value="1"/>
</dbReference>
<dbReference type="Gene3D" id="1.20.1250.20">
    <property type="entry name" value="MFS general substrate transporter like domains"/>
    <property type="match status" value="1"/>
</dbReference>
<dbReference type="EC" id="1.1.99.2" evidence="18"/>
<dbReference type="InterPro" id="IPR011701">
    <property type="entry name" value="MFS"/>
</dbReference>
<dbReference type="InterPro" id="IPR036259">
    <property type="entry name" value="MFS_trans_sf"/>
</dbReference>
<feature type="transmembrane region" description="Helical" evidence="20">
    <location>
        <begin position="1222"/>
        <end position="1245"/>
    </location>
</feature>
<dbReference type="InterPro" id="IPR014710">
    <property type="entry name" value="RmlC-like_jellyroll"/>
</dbReference>
<comment type="catalytic activity">
    <reaction evidence="16">
        <text>(S)-2-hydroxyglutarate + A = 2-oxoglutarate + AH2</text>
        <dbReference type="Rhea" id="RHEA:21252"/>
        <dbReference type="ChEBI" id="CHEBI:13193"/>
        <dbReference type="ChEBI" id="CHEBI:16782"/>
        <dbReference type="ChEBI" id="CHEBI:16810"/>
        <dbReference type="ChEBI" id="CHEBI:17499"/>
        <dbReference type="EC" id="1.1.99.2"/>
    </reaction>
</comment>
<feature type="transmembrane region" description="Helical" evidence="20">
    <location>
        <begin position="1134"/>
        <end position="1159"/>
    </location>
</feature>
<dbReference type="Pfam" id="PF00126">
    <property type="entry name" value="HTH_1"/>
    <property type="match status" value="1"/>
</dbReference>
<reference evidence="26" key="1">
    <citation type="submission" date="2021-02" db="EMBL/GenBank/DDBJ databases">
        <authorList>
            <person name="Dougan E. K."/>
            <person name="Rhodes N."/>
            <person name="Thang M."/>
            <person name="Chan C."/>
        </authorList>
    </citation>
    <scope>NUCLEOTIDE SEQUENCE</scope>
</reference>